<keyword evidence="1" id="KW-1133">Transmembrane helix</keyword>
<organism evidence="2 3">
    <name type="scientific">Flavobacterium sangjuense</name>
    <dbReference type="NCBI Taxonomy" id="2518177"/>
    <lineage>
        <taxon>Bacteria</taxon>
        <taxon>Pseudomonadati</taxon>
        <taxon>Bacteroidota</taxon>
        <taxon>Flavobacteriia</taxon>
        <taxon>Flavobacteriales</taxon>
        <taxon>Flavobacteriaceae</taxon>
        <taxon>Flavobacterium</taxon>
    </lineage>
</organism>
<dbReference type="RefSeq" id="WP_136152393.1">
    <property type="nucleotide sequence ID" value="NZ_CP038810.1"/>
</dbReference>
<dbReference type="EMBL" id="CP038810">
    <property type="protein sequence ID" value="QBZ98492.1"/>
    <property type="molecule type" value="Genomic_DNA"/>
</dbReference>
<gene>
    <name evidence="2" type="ORF">GS03_02000</name>
</gene>
<evidence type="ECO:0000256" key="1">
    <source>
        <dbReference type="SAM" id="Phobius"/>
    </source>
</evidence>
<dbReference type="Proteomes" id="UP000296862">
    <property type="component" value="Chromosome"/>
</dbReference>
<accession>A0A4P7PW18</accession>
<dbReference type="OrthoDB" id="7069392at2"/>
<proteinExistence type="predicted"/>
<keyword evidence="3" id="KW-1185">Reference proteome</keyword>
<reference evidence="2 3" key="1">
    <citation type="submission" date="2019-04" db="EMBL/GenBank/DDBJ databases">
        <title>Flavobacterium sp. GS03.</title>
        <authorList>
            <person name="Kim H."/>
        </authorList>
    </citation>
    <scope>NUCLEOTIDE SEQUENCE [LARGE SCALE GENOMIC DNA]</scope>
    <source>
        <strain evidence="2 3">GS03</strain>
    </source>
</reference>
<dbReference type="KEGG" id="fsn:GS03_02000"/>
<evidence type="ECO:0000313" key="3">
    <source>
        <dbReference type="Proteomes" id="UP000296862"/>
    </source>
</evidence>
<name>A0A4P7PW18_9FLAO</name>
<feature type="transmembrane region" description="Helical" evidence="1">
    <location>
        <begin position="13"/>
        <end position="31"/>
    </location>
</feature>
<dbReference type="AlphaFoldDB" id="A0A4P7PW18"/>
<evidence type="ECO:0000313" key="2">
    <source>
        <dbReference type="EMBL" id="QBZ98492.1"/>
    </source>
</evidence>
<keyword evidence="1" id="KW-0812">Transmembrane</keyword>
<feature type="transmembrane region" description="Helical" evidence="1">
    <location>
        <begin position="105"/>
        <end position="124"/>
    </location>
</feature>
<sequence length="142" mass="16716">MDDFLKEMTTVKWWISVALVGILLNVFSSYLKKGIDNFFGKISNRVRQRNAKKEKERSELMEFLKANPSERYMIGIEELRCRIRSVSFLLFSFMMCFFSELFPEFIIQISCLIFAFIILLFGMVEHNTASNKSSILEDLKKK</sequence>
<keyword evidence="1" id="KW-0472">Membrane</keyword>
<protein>
    <submittedName>
        <fullName evidence="2">Uncharacterized protein</fullName>
    </submittedName>
</protein>